<dbReference type="GO" id="GO:0009252">
    <property type="term" value="P:peptidoglycan biosynthetic process"/>
    <property type="evidence" value="ECO:0007669"/>
    <property type="project" value="UniProtKB-UniPathway"/>
</dbReference>
<protein>
    <recommendedName>
        <fullName evidence="8">L,D-TPase catalytic domain-containing protein</fullName>
    </recommendedName>
</protein>
<dbReference type="Proteomes" id="UP000290172">
    <property type="component" value="Unassembled WGS sequence"/>
</dbReference>
<gene>
    <name evidence="9" type="ORF">CRV08_05050</name>
</gene>
<dbReference type="GO" id="GO:0004180">
    <property type="term" value="F:carboxypeptidase activity"/>
    <property type="evidence" value="ECO:0007669"/>
    <property type="project" value="UniProtKB-ARBA"/>
</dbReference>
<evidence type="ECO:0000256" key="7">
    <source>
        <dbReference type="PROSITE-ProRule" id="PRU01373"/>
    </source>
</evidence>
<comment type="caution">
    <text evidence="9">The sequence shown here is derived from an EMBL/GenBank/DDBJ whole genome shotgun (WGS) entry which is preliminary data.</text>
</comment>
<proteinExistence type="inferred from homology"/>
<feature type="domain" description="L,D-TPase catalytic" evidence="8">
    <location>
        <begin position="350"/>
        <end position="534"/>
    </location>
</feature>
<dbReference type="RefSeq" id="WP_128979703.1">
    <property type="nucleotide sequence ID" value="NZ_PDKJ01000003.1"/>
</dbReference>
<dbReference type="InterPro" id="IPR002477">
    <property type="entry name" value="Peptidoglycan-bd-like"/>
</dbReference>
<dbReference type="PANTHER" id="PTHR41533">
    <property type="entry name" value="L,D-TRANSPEPTIDASE HI_1667-RELATED"/>
    <property type="match status" value="1"/>
</dbReference>
<keyword evidence="3" id="KW-0808">Transferase</keyword>
<dbReference type="GO" id="GO:0071555">
    <property type="term" value="P:cell wall organization"/>
    <property type="evidence" value="ECO:0007669"/>
    <property type="project" value="UniProtKB-UniRule"/>
</dbReference>
<dbReference type="SUPFAM" id="SSF47090">
    <property type="entry name" value="PGBD-like"/>
    <property type="match status" value="1"/>
</dbReference>
<dbReference type="InterPro" id="IPR052905">
    <property type="entry name" value="LD-transpeptidase_YkuD-like"/>
</dbReference>
<dbReference type="InterPro" id="IPR005490">
    <property type="entry name" value="LD_TPept_cat_dom"/>
</dbReference>
<dbReference type="GO" id="GO:0008360">
    <property type="term" value="P:regulation of cell shape"/>
    <property type="evidence" value="ECO:0007669"/>
    <property type="project" value="UniProtKB-UniRule"/>
</dbReference>
<evidence type="ECO:0000256" key="4">
    <source>
        <dbReference type="ARBA" id="ARBA00022960"/>
    </source>
</evidence>
<evidence type="ECO:0000313" key="9">
    <source>
        <dbReference type="EMBL" id="RXJ69373.1"/>
    </source>
</evidence>
<dbReference type="InterPro" id="IPR038063">
    <property type="entry name" value="Transpep_catalytic_dom"/>
</dbReference>
<reference evidence="9 10" key="1">
    <citation type="submission" date="2017-10" db="EMBL/GenBank/DDBJ databases">
        <title>Genomics of the genus Arcobacter.</title>
        <authorList>
            <person name="Perez-Cataluna A."/>
            <person name="Figueras M.J."/>
        </authorList>
    </citation>
    <scope>NUCLEOTIDE SEQUENCE [LARGE SCALE GENOMIC DNA]</scope>
    <source>
        <strain evidence="9 10">CECT 8993</strain>
    </source>
</reference>
<dbReference type="UniPathway" id="UPA00219"/>
<dbReference type="InterPro" id="IPR045380">
    <property type="entry name" value="LD_TPept_scaffold_dom"/>
</dbReference>
<dbReference type="InterPro" id="IPR036365">
    <property type="entry name" value="PGBD-like_sf"/>
</dbReference>
<evidence type="ECO:0000256" key="1">
    <source>
        <dbReference type="ARBA" id="ARBA00004752"/>
    </source>
</evidence>
<dbReference type="PROSITE" id="PS52029">
    <property type="entry name" value="LD_TPASE"/>
    <property type="match status" value="1"/>
</dbReference>
<dbReference type="PANTHER" id="PTHR41533:SF2">
    <property type="entry name" value="BLR7131 PROTEIN"/>
    <property type="match status" value="1"/>
</dbReference>
<comment type="similarity">
    <text evidence="2">Belongs to the YkuD family.</text>
</comment>
<dbReference type="Gene3D" id="2.40.440.10">
    <property type="entry name" value="L,D-transpeptidase catalytic domain-like"/>
    <property type="match status" value="1"/>
</dbReference>
<dbReference type="Gene3D" id="1.10.101.10">
    <property type="entry name" value="PGBD-like superfamily/PGBD"/>
    <property type="match status" value="1"/>
</dbReference>
<dbReference type="CDD" id="cd16913">
    <property type="entry name" value="YkuD_like"/>
    <property type="match status" value="1"/>
</dbReference>
<sequence>MNKIYGILFILFFSFNLFASYLKNDQFNEVEYSNLHLVSAIEEALKQKQNLDINSRLLYKYYKKHKFKPFFTQYSRINNLAVGLINEIKNDEALKLNLSKLLPMDQVDIRTELLKNNPTVENIINFDFLLVSVYHKYMTLLSKGSVNWRLFQKELDELKEKEDINANWQRYKTKKDIRLLLYKAYDYNNIHIALDEVNYTFLNAKLLSEAIHNYEQMAKSGGYIKIPNFHKALKLGEYYPEIGVIRERLKQNNLITQKDKDLETINIDKSTSSININNNTLLPIKNSNELYDKELLEAIKKFQKNHGLIPDGIIGKNTLNALNMPIEEKIKKMRINLERMRWLPRNLGDKYIIVNIPDFTMKMYSNKEKILEMPIIVGDSKHPTPIFSHRMSQIVLNPYWRIPQGIVKDEIIPNLIKNPNYLEEEDIKIHENWDHDSIEYDTKEFDWNIFLNNNLIGNEESAPMRFIQIPGDKNPLGKMKFLFPNQYSVYLHDTPFKNLFENSNRALSHGCIRLSNPKDLLKTILSQNSKISYEEADEILKNKDRVEFELDKKIPVHIVYLTSWIDEEGELQFRNDVYGYDKMQEKLLF</sequence>
<dbReference type="Pfam" id="PF03734">
    <property type="entry name" value="YkuD"/>
    <property type="match status" value="1"/>
</dbReference>
<evidence type="ECO:0000256" key="6">
    <source>
        <dbReference type="ARBA" id="ARBA00023316"/>
    </source>
</evidence>
<evidence type="ECO:0000256" key="5">
    <source>
        <dbReference type="ARBA" id="ARBA00022984"/>
    </source>
</evidence>
<evidence type="ECO:0000256" key="2">
    <source>
        <dbReference type="ARBA" id="ARBA00005992"/>
    </source>
</evidence>
<evidence type="ECO:0000256" key="3">
    <source>
        <dbReference type="ARBA" id="ARBA00022679"/>
    </source>
</evidence>
<name>A0A4Q0YGF0_9BACT</name>
<dbReference type="InterPro" id="IPR036366">
    <property type="entry name" value="PGBDSf"/>
</dbReference>
<dbReference type="Pfam" id="PF20142">
    <property type="entry name" value="Scaffold"/>
    <property type="match status" value="1"/>
</dbReference>
<dbReference type="AlphaFoldDB" id="A0A4Q0YGF0"/>
<keyword evidence="5 7" id="KW-0573">Peptidoglycan synthesis</keyword>
<accession>A0A4Q0YGF0</accession>
<comment type="pathway">
    <text evidence="1 7">Cell wall biogenesis; peptidoglycan biosynthesis.</text>
</comment>
<dbReference type="Pfam" id="PF01471">
    <property type="entry name" value="PG_binding_1"/>
    <property type="match status" value="1"/>
</dbReference>
<keyword evidence="6 7" id="KW-0961">Cell wall biogenesis/degradation</keyword>
<evidence type="ECO:0000259" key="8">
    <source>
        <dbReference type="PROSITE" id="PS52029"/>
    </source>
</evidence>
<dbReference type="SUPFAM" id="SSF141523">
    <property type="entry name" value="L,D-transpeptidase catalytic domain-like"/>
    <property type="match status" value="1"/>
</dbReference>
<dbReference type="GO" id="GO:0016740">
    <property type="term" value="F:transferase activity"/>
    <property type="evidence" value="ECO:0007669"/>
    <property type="project" value="UniProtKB-KW"/>
</dbReference>
<evidence type="ECO:0000313" key="10">
    <source>
        <dbReference type="Proteomes" id="UP000290172"/>
    </source>
</evidence>
<dbReference type="EMBL" id="PDKJ01000003">
    <property type="protein sequence ID" value="RXJ69373.1"/>
    <property type="molecule type" value="Genomic_DNA"/>
</dbReference>
<organism evidence="9 10">
    <name type="scientific">Halarcobacter ebronensis</name>
    <dbReference type="NCBI Taxonomy" id="1462615"/>
    <lineage>
        <taxon>Bacteria</taxon>
        <taxon>Pseudomonadati</taxon>
        <taxon>Campylobacterota</taxon>
        <taxon>Epsilonproteobacteria</taxon>
        <taxon>Campylobacterales</taxon>
        <taxon>Arcobacteraceae</taxon>
        <taxon>Halarcobacter</taxon>
    </lineage>
</organism>
<feature type="active site" description="Proton donor/acceptor" evidence="7">
    <location>
        <position position="492"/>
    </location>
</feature>
<keyword evidence="4 7" id="KW-0133">Cell shape</keyword>
<feature type="active site" description="Nucleophile" evidence="7">
    <location>
        <position position="511"/>
    </location>
</feature>